<evidence type="ECO:0000256" key="1">
    <source>
        <dbReference type="RuleBase" id="RU369095"/>
    </source>
</evidence>
<dbReference type="InterPro" id="IPR007275">
    <property type="entry name" value="YTH_domain"/>
</dbReference>
<dbReference type="GO" id="GO:1990247">
    <property type="term" value="F:N6-methyladenosine-containing RNA reader activity"/>
    <property type="evidence" value="ECO:0007669"/>
    <property type="project" value="UniProtKB-UniRule"/>
</dbReference>
<dbReference type="GO" id="GO:0003729">
    <property type="term" value="F:mRNA binding"/>
    <property type="evidence" value="ECO:0007669"/>
    <property type="project" value="UniProtKB-UniRule"/>
</dbReference>
<sequence length="559" mass="63644">MAASYPTTDSFPPTRSVKDLSTLEMDMVERLNADQSVLQDQILQDRISIPPLCGNAFSASSCGFNTESFHIGGYENAADTPRSYHSHTHVPSFEKNSPGILNEMFYHGNGVPSDFQRSSNSIRNQSPLQHYGDLYADDSRHFVPFDSSNQQYPVPEHIRVSPEFHMFQANSIHFDRHANERNSSETDYRMCSGGLRNNMFVEPMGLNFNPFSGEQMFLPMTSTRTCMTHLGSPELSANDFDMGPRHGVLHDAFESAASLSYREQAYNQCKRGPFTASSSSPTWDIDHNLRPHDEARSGSYSDFCHFPAMHDMLTERNRGPRASRLNGKNGQVDRFCQQDLLSQFRDAKFFVIKSYSEDNVHKSIKYCVWASTKNGNKKLDAAYREAKKKEVPCPVFLLFSVNASAQFCGVAEMVGPVDFNTSVEYWQQDRWTGHFPVKWLIVKDVPNSLFRHIIIENNDNKPVTNSRDTQEVGLEQGIEMLKIFKNIEMRSSILDDFSFYEERQRAIQDRKARQRAVLETLTLSATSVPTHRTSSLHDNFVREMSKSFAEALALQYTPN</sequence>
<comment type="function">
    <text evidence="1">Specifically recognizes and binds N6-methyladenosine (m6A)-containing RNAs, and regulates mRNA stability. M6A is a modification present at internal sites of mRNAs and some non-coding RNAs and plays a role in mRNA stability and processing.</text>
</comment>
<dbReference type="PANTHER" id="PTHR12357:SF90">
    <property type="entry name" value="YTH DOMAIN-CONTAINING FAMILY PROTEIN"/>
    <property type="match status" value="1"/>
</dbReference>
<feature type="domain" description="YTH" evidence="2">
    <location>
        <begin position="347"/>
        <end position="484"/>
    </location>
</feature>
<evidence type="ECO:0000313" key="3">
    <source>
        <dbReference type="EMBL" id="KAL1217215.1"/>
    </source>
</evidence>
<dbReference type="CDD" id="cd21134">
    <property type="entry name" value="YTH"/>
    <property type="match status" value="1"/>
</dbReference>
<dbReference type="InterPro" id="IPR045168">
    <property type="entry name" value="YTH_prot"/>
</dbReference>
<name>A0ABD1BID6_CARAN</name>
<dbReference type="AlphaFoldDB" id="A0ABD1BID6"/>
<evidence type="ECO:0000259" key="2">
    <source>
        <dbReference type="PROSITE" id="PS50882"/>
    </source>
</evidence>
<dbReference type="Pfam" id="PF04146">
    <property type="entry name" value="YTH"/>
    <property type="match status" value="1"/>
</dbReference>
<accession>A0ABD1BID6</accession>
<comment type="caution">
    <text evidence="3">The sequence shown here is derived from an EMBL/GenBank/DDBJ whole genome shotgun (WGS) entry which is preliminary data.</text>
</comment>
<dbReference type="PANTHER" id="PTHR12357">
    <property type="entry name" value="YTH YT521-B HOMOLOGY DOMAIN-CONTAINING"/>
    <property type="match status" value="1"/>
</dbReference>
<keyword evidence="4" id="KW-1185">Reference proteome</keyword>
<dbReference type="PROSITE" id="PS50882">
    <property type="entry name" value="YTH"/>
    <property type="match status" value="1"/>
</dbReference>
<dbReference type="Gene3D" id="3.10.590.10">
    <property type="entry name" value="ph1033 like domains"/>
    <property type="match status" value="1"/>
</dbReference>
<proteinExistence type="inferred from homology"/>
<gene>
    <name evidence="3" type="ORF">V5N11_021801</name>
</gene>
<dbReference type="Proteomes" id="UP001558713">
    <property type="component" value="Unassembled WGS sequence"/>
</dbReference>
<evidence type="ECO:0000313" key="4">
    <source>
        <dbReference type="Proteomes" id="UP001558713"/>
    </source>
</evidence>
<comment type="similarity">
    <text evidence="1">Belongs to the YTHDF family.</text>
</comment>
<keyword evidence="1" id="KW-0694">RNA-binding</keyword>
<organism evidence="3 4">
    <name type="scientific">Cardamine amara subsp. amara</name>
    <dbReference type="NCBI Taxonomy" id="228776"/>
    <lineage>
        <taxon>Eukaryota</taxon>
        <taxon>Viridiplantae</taxon>
        <taxon>Streptophyta</taxon>
        <taxon>Embryophyta</taxon>
        <taxon>Tracheophyta</taxon>
        <taxon>Spermatophyta</taxon>
        <taxon>Magnoliopsida</taxon>
        <taxon>eudicotyledons</taxon>
        <taxon>Gunneridae</taxon>
        <taxon>Pentapetalae</taxon>
        <taxon>rosids</taxon>
        <taxon>malvids</taxon>
        <taxon>Brassicales</taxon>
        <taxon>Brassicaceae</taxon>
        <taxon>Cardamineae</taxon>
        <taxon>Cardamine</taxon>
    </lineage>
</organism>
<protein>
    <recommendedName>
        <fullName evidence="1">YTH domain-containing family protein</fullName>
    </recommendedName>
</protein>
<dbReference type="EMBL" id="JBANAX010000250">
    <property type="protein sequence ID" value="KAL1217215.1"/>
    <property type="molecule type" value="Genomic_DNA"/>
</dbReference>
<reference evidence="3 4" key="1">
    <citation type="submission" date="2024-04" db="EMBL/GenBank/DDBJ databases">
        <title>Genome assembly C_amara_ONT_v2.</title>
        <authorList>
            <person name="Yant L."/>
            <person name="Moore C."/>
            <person name="Slenker M."/>
        </authorList>
    </citation>
    <scope>NUCLEOTIDE SEQUENCE [LARGE SCALE GENOMIC DNA]</scope>
    <source>
        <tissue evidence="3">Leaf</tissue>
    </source>
</reference>